<sequence length="195" mass="22930">FDKACSECEPGKENYIGTFTRYTQPLTFNLLKKDVFASSETLRFENTDLEVPIGYKEYLSTLHGLGYMNYPPLEQRVPRHPGLFLTDIPFRRITDTFKDAEDKDIIVFGSGEMFEHYWNHYGDQHRPLFIADNSSAKWDTSKHGIPIKDPKDILTIEEDKRHVIICSIHHRAIGKQLEKMGIHDYFIYVQDWKWL</sequence>
<keyword evidence="2" id="KW-1185">Reference proteome</keyword>
<evidence type="ECO:0000313" key="2">
    <source>
        <dbReference type="Proteomes" id="UP000245202"/>
    </source>
</evidence>
<dbReference type="AlphaFoldDB" id="A0A2R5ESK3"/>
<dbReference type="Proteomes" id="UP000245202">
    <property type="component" value="Unassembled WGS sequence"/>
</dbReference>
<reference evidence="1 2" key="1">
    <citation type="submission" date="2017-08" db="EMBL/GenBank/DDBJ databases">
        <title>Substantial Increase in Enzyme Production by Combined Drug-Resistance Mutations in Paenibacillus agaridevorans.</title>
        <authorList>
            <person name="Tanaka Y."/>
            <person name="Funane K."/>
            <person name="Hosaka T."/>
            <person name="Shiwa Y."/>
            <person name="Fujita N."/>
            <person name="Miyazaki T."/>
            <person name="Yoshikawa H."/>
            <person name="Murakami K."/>
            <person name="Kasahara K."/>
            <person name="Inaoka T."/>
            <person name="Hiraga Y."/>
            <person name="Ochi K."/>
        </authorList>
    </citation>
    <scope>NUCLEOTIDE SEQUENCE [LARGE SCALE GENOMIC DNA]</scope>
    <source>
        <strain evidence="1 2">T-3040</strain>
    </source>
</reference>
<proteinExistence type="predicted"/>
<evidence type="ECO:0000313" key="1">
    <source>
        <dbReference type="EMBL" id="GBG06374.1"/>
    </source>
</evidence>
<comment type="caution">
    <text evidence="1">The sequence shown here is derived from an EMBL/GenBank/DDBJ whole genome shotgun (WGS) entry which is preliminary data.</text>
</comment>
<gene>
    <name evidence="1" type="ORF">PAT3040_00899</name>
</gene>
<organism evidence="1 2">
    <name type="scientific">Paenibacillus agaridevorans</name>
    <dbReference type="NCBI Taxonomy" id="171404"/>
    <lineage>
        <taxon>Bacteria</taxon>
        <taxon>Bacillati</taxon>
        <taxon>Bacillota</taxon>
        <taxon>Bacilli</taxon>
        <taxon>Bacillales</taxon>
        <taxon>Paenibacillaceae</taxon>
        <taxon>Paenibacillus</taxon>
    </lineage>
</organism>
<name>A0A2R5ESK3_9BACL</name>
<accession>A0A2R5ESK3</accession>
<feature type="non-terminal residue" evidence="1">
    <location>
        <position position="1"/>
    </location>
</feature>
<dbReference type="Gene3D" id="3.40.50.720">
    <property type="entry name" value="NAD(P)-binding Rossmann-like Domain"/>
    <property type="match status" value="1"/>
</dbReference>
<dbReference type="EMBL" id="BDQX01000042">
    <property type="protein sequence ID" value="GBG06374.1"/>
    <property type="molecule type" value="Genomic_DNA"/>
</dbReference>
<protein>
    <submittedName>
        <fullName evidence="1">Uncharacterized protein</fullName>
    </submittedName>
</protein>